<evidence type="ECO:0000256" key="2">
    <source>
        <dbReference type="ARBA" id="ARBA00022741"/>
    </source>
</evidence>
<keyword evidence="1" id="KW-0813">Transport</keyword>
<evidence type="ECO:0000313" key="6">
    <source>
        <dbReference type="EMBL" id="STR40972.1"/>
    </source>
</evidence>
<evidence type="ECO:0000259" key="5">
    <source>
        <dbReference type="Pfam" id="PF08352"/>
    </source>
</evidence>
<comment type="caution">
    <text evidence="6">The sequence shown here is derived from an EMBL/GenBank/DDBJ whole genome shotgun (WGS) entry which is preliminary data.</text>
</comment>
<dbReference type="PANTHER" id="PTHR43067">
    <property type="entry name" value="OLIGOPEPTIDE/DIPEPTIDE ABC TRANSPORTER, ATPASE SUBUNIT"/>
    <property type="match status" value="1"/>
</dbReference>
<evidence type="ECO:0000256" key="3">
    <source>
        <dbReference type="ARBA" id="ARBA00022840"/>
    </source>
</evidence>
<dbReference type="PANTHER" id="PTHR43067:SF4">
    <property type="entry name" value="OLIGOPEPTIDE ABC TRANSPORTER, ATP-BINDING PROTEIN"/>
    <property type="match status" value="1"/>
</dbReference>
<accession>A0A7H4LXU6</accession>
<organism evidence="6 7">
    <name type="scientific">Klebsiella michiganensis</name>
    <dbReference type="NCBI Taxonomy" id="1134687"/>
    <lineage>
        <taxon>Bacteria</taxon>
        <taxon>Pseudomonadati</taxon>
        <taxon>Pseudomonadota</taxon>
        <taxon>Gammaproteobacteria</taxon>
        <taxon>Enterobacterales</taxon>
        <taxon>Enterobacteriaceae</taxon>
        <taxon>Klebsiella/Raoultella group</taxon>
        <taxon>Klebsiella</taxon>
    </lineage>
</organism>
<feature type="domain" description="Oligopeptide/dipeptide ABC transporter C-terminal" evidence="5">
    <location>
        <begin position="1"/>
        <end position="42"/>
    </location>
</feature>
<protein>
    <submittedName>
        <fullName evidence="6">Oligopeptide transport ATP-binding protein OppF</fullName>
    </submittedName>
</protein>
<dbReference type="InterPro" id="IPR027417">
    <property type="entry name" value="P-loop_NTPase"/>
</dbReference>
<feature type="region of interest" description="Disordered" evidence="4">
    <location>
        <begin position="1"/>
        <end position="28"/>
    </location>
</feature>
<dbReference type="Pfam" id="PF08352">
    <property type="entry name" value="oligo_HPY"/>
    <property type="match status" value="1"/>
</dbReference>
<gene>
    <name evidence="6" type="ORF">NCTC11694_02147</name>
</gene>
<dbReference type="NCBIfam" id="TIGR01727">
    <property type="entry name" value="oligo_HPY"/>
    <property type="match status" value="1"/>
</dbReference>
<dbReference type="InterPro" id="IPR013563">
    <property type="entry name" value="Oligopep_ABC_C"/>
</dbReference>
<reference evidence="6 7" key="1">
    <citation type="submission" date="2018-06" db="EMBL/GenBank/DDBJ databases">
        <authorList>
            <consortium name="Pathogen Informatics"/>
            <person name="Doyle S."/>
        </authorList>
    </citation>
    <scope>NUCLEOTIDE SEQUENCE [LARGE SCALE GENOMIC DNA]</scope>
    <source>
        <strain evidence="6 7">NCTC11694</strain>
    </source>
</reference>
<dbReference type="EMBL" id="UGJR01000002">
    <property type="protein sequence ID" value="STR40972.1"/>
    <property type="molecule type" value="Genomic_DNA"/>
</dbReference>
<evidence type="ECO:0000256" key="1">
    <source>
        <dbReference type="ARBA" id="ARBA00022448"/>
    </source>
</evidence>
<dbReference type="Proteomes" id="UP000255050">
    <property type="component" value="Unassembled WGS sequence"/>
</dbReference>
<keyword evidence="2" id="KW-0547">Nucleotide-binding</keyword>
<evidence type="ECO:0000313" key="7">
    <source>
        <dbReference type="Proteomes" id="UP000255050"/>
    </source>
</evidence>
<keyword evidence="3 6" id="KW-0067">ATP-binding</keyword>
<sequence length="82" mass="8746">MPSMDPHNRTLTSPLSGDPPSPISPPSGCRFHTRCPHARAVCAEVKPTLESVGEGHQSACLMAQPASPWHQNIAIQEVSHVA</sequence>
<proteinExistence type="predicted"/>
<dbReference type="Gene3D" id="3.40.50.300">
    <property type="entry name" value="P-loop containing nucleotide triphosphate hydrolases"/>
    <property type="match status" value="1"/>
</dbReference>
<dbReference type="GO" id="GO:0005524">
    <property type="term" value="F:ATP binding"/>
    <property type="evidence" value="ECO:0007669"/>
    <property type="project" value="UniProtKB-KW"/>
</dbReference>
<evidence type="ECO:0000256" key="4">
    <source>
        <dbReference type="SAM" id="MobiDB-lite"/>
    </source>
</evidence>
<dbReference type="AlphaFoldDB" id="A0A7H4LXU6"/>
<name>A0A7H4LXU6_9ENTR</name>
<dbReference type="GO" id="GO:0015833">
    <property type="term" value="P:peptide transport"/>
    <property type="evidence" value="ECO:0007669"/>
    <property type="project" value="InterPro"/>
</dbReference>